<dbReference type="GO" id="GO:0004519">
    <property type="term" value="F:endonuclease activity"/>
    <property type="evidence" value="ECO:0007669"/>
    <property type="project" value="UniProtKB-KW"/>
</dbReference>
<keyword evidence="5" id="KW-0540">Nuclease</keyword>
<name>A0A6L3ZBC4_BRUAN</name>
<dbReference type="InterPro" id="IPR000055">
    <property type="entry name" value="Restrct_endonuc_typeI_TRD"/>
</dbReference>
<keyword evidence="3" id="KW-0238">DNA-binding</keyword>
<dbReference type="Proteomes" id="UP000481876">
    <property type="component" value="Unassembled WGS sequence"/>
</dbReference>
<feature type="domain" description="Type I restriction modification DNA specificity" evidence="4">
    <location>
        <begin position="78"/>
        <end position="191"/>
    </location>
</feature>
<feature type="domain" description="Type I restriction modification DNA specificity" evidence="4">
    <location>
        <begin position="239"/>
        <end position="381"/>
    </location>
</feature>
<comment type="similarity">
    <text evidence="1">Belongs to the type-I restriction system S methylase family.</text>
</comment>
<dbReference type="RefSeq" id="WP_151662954.1">
    <property type="nucleotide sequence ID" value="NZ_WBWS01000001.1"/>
</dbReference>
<dbReference type="PANTHER" id="PTHR43140:SF1">
    <property type="entry name" value="TYPE I RESTRICTION ENZYME ECOKI SPECIFICITY SUBUNIT"/>
    <property type="match status" value="1"/>
</dbReference>
<protein>
    <submittedName>
        <fullName evidence="5">Restriction endonuclease subunit S</fullName>
    </submittedName>
</protein>
<dbReference type="Gene3D" id="3.90.220.20">
    <property type="entry name" value="DNA methylase specificity domains"/>
    <property type="match status" value="2"/>
</dbReference>
<dbReference type="SUPFAM" id="SSF116734">
    <property type="entry name" value="DNA methylase specificity domain"/>
    <property type="match status" value="2"/>
</dbReference>
<keyword evidence="5" id="KW-0255">Endonuclease</keyword>
<evidence type="ECO:0000256" key="1">
    <source>
        <dbReference type="ARBA" id="ARBA00010923"/>
    </source>
</evidence>
<dbReference type="Pfam" id="PF01420">
    <property type="entry name" value="Methylase_S"/>
    <property type="match status" value="2"/>
</dbReference>
<proteinExistence type="inferred from homology"/>
<reference evidence="5 6" key="1">
    <citation type="submission" date="2019-09" db="EMBL/GenBank/DDBJ databases">
        <title>Taxonomic organization of the family Brucellaceae based on a phylogenomic approach.</title>
        <authorList>
            <person name="Leclercq S."/>
            <person name="Cloeckaert A."/>
            <person name="Zygmunt M.S."/>
        </authorList>
    </citation>
    <scope>NUCLEOTIDE SEQUENCE [LARGE SCALE GENOMIC DNA]</scope>
    <source>
        <strain evidence="5 6">LMG 3313</strain>
    </source>
</reference>
<evidence type="ECO:0000256" key="3">
    <source>
        <dbReference type="ARBA" id="ARBA00023125"/>
    </source>
</evidence>
<keyword evidence="2" id="KW-0680">Restriction system</keyword>
<dbReference type="GO" id="GO:0003677">
    <property type="term" value="F:DNA binding"/>
    <property type="evidence" value="ECO:0007669"/>
    <property type="project" value="UniProtKB-KW"/>
</dbReference>
<dbReference type="Gene3D" id="1.10.287.1120">
    <property type="entry name" value="Bipartite methylase S protein"/>
    <property type="match status" value="1"/>
</dbReference>
<organism evidence="5 6">
    <name type="scientific">Brucella anthropi</name>
    <name type="common">Ochrobactrum anthropi</name>
    <dbReference type="NCBI Taxonomy" id="529"/>
    <lineage>
        <taxon>Bacteria</taxon>
        <taxon>Pseudomonadati</taxon>
        <taxon>Pseudomonadota</taxon>
        <taxon>Alphaproteobacteria</taxon>
        <taxon>Hyphomicrobiales</taxon>
        <taxon>Brucellaceae</taxon>
        <taxon>Brucella/Ochrobactrum group</taxon>
        <taxon>Brucella</taxon>
    </lineage>
</organism>
<dbReference type="GO" id="GO:0009307">
    <property type="term" value="P:DNA restriction-modification system"/>
    <property type="evidence" value="ECO:0007669"/>
    <property type="project" value="UniProtKB-KW"/>
</dbReference>
<dbReference type="EMBL" id="WBWS01000001">
    <property type="protein sequence ID" value="KAB2773593.1"/>
    <property type="molecule type" value="Genomic_DNA"/>
</dbReference>
<evidence type="ECO:0000313" key="5">
    <source>
        <dbReference type="EMBL" id="KAB2773593.1"/>
    </source>
</evidence>
<evidence type="ECO:0000313" key="6">
    <source>
        <dbReference type="Proteomes" id="UP000481876"/>
    </source>
</evidence>
<dbReference type="InterPro" id="IPR044946">
    <property type="entry name" value="Restrct_endonuc_typeI_TRD_sf"/>
</dbReference>
<dbReference type="InterPro" id="IPR051212">
    <property type="entry name" value="Type-I_RE_S_subunit"/>
</dbReference>
<evidence type="ECO:0000259" key="4">
    <source>
        <dbReference type="Pfam" id="PF01420"/>
    </source>
</evidence>
<keyword evidence="5" id="KW-0378">Hydrolase</keyword>
<dbReference type="CDD" id="cd17521">
    <property type="entry name" value="RMtype1_S_Sau13435ORF2165P_TRD2-CR2_like"/>
    <property type="match status" value="1"/>
</dbReference>
<dbReference type="PANTHER" id="PTHR43140">
    <property type="entry name" value="TYPE-1 RESTRICTION ENZYME ECOKI SPECIFICITY PROTEIN"/>
    <property type="match status" value="1"/>
</dbReference>
<comment type="caution">
    <text evidence="5">The sequence shown here is derived from an EMBL/GenBank/DDBJ whole genome shotgun (WGS) entry which is preliminary data.</text>
</comment>
<evidence type="ECO:0000256" key="2">
    <source>
        <dbReference type="ARBA" id="ARBA00022747"/>
    </source>
</evidence>
<accession>A0A6L3ZBC4</accession>
<dbReference type="AlphaFoldDB" id="A0A6L3ZBC4"/>
<sequence>MQFKPYPEYKDSGVEWLGEIGASFNLKRLKHLSASRLSYGANEAADEAISDHPRFIRITDIADDGRLKSDTFRSLPPEKAGPYMLADGDILLARSGATVGKSFKYLKEWGLSCYAGYLIKFSTDYRNNNSSFIYYYLNSIFYWNYIRSSEIQSTIQNVSAEKYSDLIVTLPSADEQSKIVSFLDGETTKIDNLIAKQEKLIELLEEQRKSVITHAVTKGLDPDAPMKDSGVEWLGEVPAHWDTSSLKYLCNINTGNNDTVDSVENGIYPFFVRSQLIERINEYSFDCEAILTAGDGAGVGKIYHHYKGRFSCHQRVYALTDFKRISPDLFFYFFSNLFEKVALDGGAKSTVDSLRKAHFDNFIMVVPPDTEQFQIVEFLNREVVKIDKSISKQKDLIEKLKEYRSSVISHAVTGKIDVRDMAA</sequence>
<gene>
    <name evidence="5" type="ORF">F9L04_01820</name>
</gene>